<gene>
    <name evidence="1" type="ORF">S01H1_74592</name>
</gene>
<reference evidence="1" key="1">
    <citation type="journal article" date="2014" name="Front. Microbiol.">
        <title>High frequency of phylogenetically diverse reductive dehalogenase-homologous genes in deep subseafloor sedimentary metagenomes.</title>
        <authorList>
            <person name="Kawai M."/>
            <person name="Futagami T."/>
            <person name="Toyoda A."/>
            <person name="Takaki Y."/>
            <person name="Nishi S."/>
            <person name="Hori S."/>
            <person name="Arai W."/>
            <person name="Tsubouchi T."/>
            <person name="Morono Y."/>
            <person name="Uchiyama I."/>
            <person name="Ito T."/>
            <person name="Fujiyama A."/>
            <person name="Inagaki F."/>
            <person name="Takami H."/>
        </authorList>
    </citation>
    <scope>NUCLEOTIDE SEQUENCE</scope>
    <source>
        <strain evidence="1">Expedition CK06-06</strain>
    </source>
</reference>
<protein>
    <submittedName>
        <fullName evidence="1">Uncharacterized protein</fullName>
    </submittedName>
</protein>
<dbReference type="EMBL" id="BARS01049912">
    <property type="protein sequence ID" value="GAG38099.1"/>
    <property type="molecule type" value="Genomic_DNA"/>
</dbReference>
<dbReference type="InterPro" id="IPR058007">
    <property type="entry name" value="Gp5.9"/>
</dbReference>
<sequence length="67" mass="7783">MDIVSEVTITKENGEVDVVIPKKVIIDKEEYERLVEDSEFLKYLEKCGINNWKGYNNAIEMSLDKES</sequence>
<organism evidence="1">
    <name type="scientific">marine sediment metagenome</name>
    <dbReference type="NCBI Taxonomy" id="412755"/>
    <lineage>
        <taxon>unclassified sequences</taxon>
        <taxon>metagenomes</taxon>
        <taxon>ecological metagenomes</taxon>
    </lineage>
</organism>
<accession>X0X4F5</accession>
<comment type="caution">
    <text evidence="1">The sequence shown here is derived from an EMBL/GenBank/DDBJ whole genome shotgun (WGS) entry which is preliminary data.</text>
</comment>
<proteinExistence type="predicted"/>
<evidence type="ECO:0000313" key="1">
    <source>
        <dbReference type="EMBL" id="GAG38099.1"/>
    </source>
</evidence>
<dbReference type="AlphaFoldDB" id="X0X4F5"/>
<dbReference type="Pfam" id="PF25708">
    <property type="entry name" value="Phage_T7_Gp5_9"/>
    <property type="match status" value="1"/>
</dbReference>
<name>X0X4F5_9ZZZZ</name>